<dbReference type="GO" id="GO:0043448">
    <property type="term" value="P:alkane catabolic process"/>
    <property type="evidence" value="ECO:0007669"/>
    <property type="project" value="TreeGrafter"/>
</dbReference>
<dbReference type="Proteomes" id="UP000006786">
    <property type="component" value="Unassembled WGS sequence"/>
</dbReference>
<protein>
    <recommendedName>
        <fullName evidence="4">Lipoprotein</fullName>
    </recommendedName>
</protein>
<gene>
    <name evidence="2" type="ORF">NA2_20537</name>
</gene>
<feature type="signal peptide" evidence="1">
    <location>
        <begin position="1"/>
        <end position="22"/>
    </location>
</feature>
<keyword evidence="3" id="KW-1185">Reference proteome</keyword>
<organism evidence="2 3">
    <name type="scientific">Nitratireductor pacificus pht-3B</name>
    <dbReference type="NCBI Taxonomy" id="391937"/>
    <lineage>
        <taxon>Bacteria</taxon>
        <taxon>Pseudomonadati</taxon>
        <taxon>Pseudomonadota</taxon>
        <taxon>Alphaproteobacteria</taxon>
        <taxon>Hyphomicrobiales</taxon>
        <taxon>Phyllobacteriaceae</taxon>
        <taxon>Nitratireductor</taxon>
    </lineage>
</organism>
<dbReference type="EMBL" id="AMRM01000034">
    <property type="protein sequence ID" value="EKF16934.1"/>
    <property type="molecule type" value="Genomic_DNA"/>
</dbReference>
<comment type="caution">
    <text evidence="2">The sequence shown here is derived from an EMBL/GenBank/DDBJ whole genome shotgun (WGS) entry which is preliminary data.</text>
</comment>
<sequence>MFMRSLLAATAALAFTSTFALAEDFAGGAIKTMASDKGEVLTDAAGMTLYTFDKDEAGKSNCYDQCATNWPPLVAADGATEDGAFTLVERMDGTKQWAHEGMPLYLWKNDTKPGDMTGDGVGGAWHTAMN</sequence>
<dbReference type="STRING" id="391937.NA2_20537"/>
<evidence type="ECO:0000256" key="1">
    <source>
        <dbReference type="SAM" id="SignalP"/>
    </source>
</evidence>
<reference evidence="2 3" key="1">
    <citation type="journal article" date="2012" name="J. Bacteriol.">
        <title>Genome Sequence of Nitratireductor pacificus Type Strain pht-3B.</title>
        <authorList>
            <person name="Lai Q."/>
            <person name="Li G."/>
            <person name="Shao Z."/>
        </authorList>
    </citation>
    <scope>NUCLEOTIDE SEQUENCE [LARGE SCALE GENOMIC DNA]</scope>
    <source>
        <strain evidence="3">pht-3B</strain>
    </source>
</reference>
<keyword evidence="1" id="KW-0732">Signal</keyword>
<feature type="chain" id="PRO_5003863038" description="Lipoprotein" evidence="1">
    <location>
        <begin position="23"/>
        <end position="130"/>
    </location>
</feature>
<dbReference type="InterPro" id="IPR005297">
    <property type="entry name" value="Lipoprotein_repeat"/>
</dbReference>
<evidence type="ECO:0008006" key="4">
    <source>
        <dbReference type="Google" id="ProtNLM"/>
    </source>
</evidence>
<accession>K2LGM3</accession>
<dbReference type="RefSeq" id="WP_008599205.1">
    <property type="nucleotide sequence ID" value="NZ_AMRM01000034.1"/>
</dbReference>
<evidence type="ECO:0000313" key="3">
    <source>
        <dbReference type="Proteomes" id="UP000006786"/>
    </source>
</evidence>
<dbReference type="InterPro" id="IPR014558">
    <property type="entry name" value="UCP029720"/>
</dbReference>
<evidence type="ECO:0000313" key="2">
    <source>
        <dbReference type="EMBL" id="EKF16934.1"/>
    </source>
</evidence>
<dbReference type="AlphaFoldDB" id="K2LGM3"/>
<dbReference type="Pfam" id="PF03640">
    <property type="entry name" value="Lipoprotein_15"/>
    <property type="match status" value="2"/>
</dbReference>
<dbReference type="eggNOG" id="COG4315">
    <property type="taxonomic scope" value="Bacteria"/>
</dbReference>
<name>K2LGM3_9HYPH</name>
<dbReference type="PATRIC" id="fig|391937.3.peg.4211"/>
<proteinExistence type="predicted"/>
<dbReference type="PANTHER" id="PTHR39335">
    <property type="entry name" value="BLL4220 PROTEIN"/>
    <property type="match status" value="1"/>
</dbReference>
<dbReference type="PANTHER" id="PTHR39335:SF1">
    <property type="entry name" value="BLL4220 PROTEIN"/>
    <property type="match status" value="1"/>
</dbReference>
<dbReference type="PIRSF" id="PIRSF029720">
    <property type="entry name" value="UCP029720"/>
    <property type="match status" value="1"/>
</dbReference>